<evidence type="ECO:0000313" key="2">
    <source>
        <dbReference type="EMBL" id="KAL1140746.1"/>
    </source>
</evidence>
<keyword evidence="3" id="KW-1185">Reference proteome</keyword>
<dbReference type="SMART" id="SM00587">
    <property type="entry name" value="CHK"/>
    <property type="match status" value="1"/>
</dbReference>
<dbReference type="InterPro" id="IPR015897">
    <property type="entry name" value="CHK_kinase-like"/>
</dbReference>
<gene>
    <name evidence="2" type="ORF">AAG570_000676</name>
</gene>
<sequence length="197" mass="22703">MASKRRNMFYQNKKQETTEIVSCAYQEQGFVMTDRHSGLDRDRAMLAIRGLARFHAMSSVLVDRGRLDPAKLADYPYLQNSESFNNYFKGAIDTLLSVIRSRWEPKWRPIADRIEDCTRDFGPKLMQLGKLQDGAFNVLIHGDCWINNMMFKYPQGSNVPKELRTYNLQKDGKLHVPISVGLQLERLRVITAIGFAI</sequence>
<proteinExistence type="predicted"/>
<protein>
    <recommendedName>
        <fullName evidence="1">CHK kinase-like domain-containing protein</fullName>
    </recommendedName>
</protein>
<dbReference type="InterPro" id="IPR011009">
    <property type="entry name" value="Kinase-like_dom_sf"/>
</dbReference>
<dbReference type="PANTHER" id="PTHR11012">
    <property type="entry name" value="PROTEIN KINASE-LIKE DOMAIN-CONTAINING"/>
    <property type="match status" value="1"/>
</dbReference>
<dbReference type="EMBL" id="JBFDAA010000001">
    <property type="protein sequence ID" value="KAL1140746.1"/>
    <property type="molecule type" value="Genomic_DNA"/>
</dbReference>
<evidence type="ECO:0000313" key="3">
    <source>
        <dbReference type="Proteomes" id="UP001558652"/>
    </source>
</evidence>
<dbReference type="PANTHER" id="PTHR11012:SF30">
    <property type="entry name" value="PROTEIN KINASE-LIKE DOMAIN-CONTAINING"/>
    <property type="match status" value="1"/>
</dbReference>
<dbReference type="Gene3D" id="3.90.1200.10">
    <property type="match status" value="1"/>
</dbReference>
<dbReference type="SUPFAM" id="SSF56112">
    <property type="entry name" value="Protein kinase-like (PK-like)"/>
    <property type="match status" value="1"/>
</dbReference>
<evidence type="ECO:0000259" key="1">
    <source>
        <dbReference type="SMART" id="SM00587"/>
    </source>
</evidence>
<accession>A0ABD0YXQ7</accession>
<dbReference type="AlphaFoldDB" id="A0ABD0YXQ7"/>
<name>A0ABD0YXQ7_9HEMI</name>
<feature type="domain" description="CHK kinase-like" evidence="1">
    <location>
        <begin position="20"/>
        <end position="174"/>
    </location>
</feature>
<dbReference type="Pfam" id="PF02958">
    <property type="entry name" value="EcKL"/>
    <property type="match status" value="1"/>
</dbReference>
<dbReference type="Proteomes" id="UP001558652">
    <property type="component" value="Unassembled WGS sequence"/>
</dbReference>
<reference evidence="2 3" key="1">
    <citation type="submission" date="2024-07" db="EMBL/GenBank/DDBJ databases">
        <title>Chromosome-level genome assembly of the water stick insect Ranatra chinensis (Heteroptera: Nepidae).</title>
        <authorList>
            <person name="Liu X."/>
        </authorList>
    </citation>
    <scope>NUCLEOTIDE SEQUENCE [LARGE SCALE GENOMIC DNA]</scope>
    <source>
        <strain evidence="2">Cailab_2021Rc</strain>
        <tissue evidence="2">Muscle</tissue>
    </source>
</reference>
<organism evidence="2 3">
    <name type="scientific">Ranatra chinensis</name>
    <dbReference type="NCBI Taxonomy" id="642074"/>
    <lineage>
        <taxon>Eukaryota</taxon>
        <taxon>Metazoa</taxon>
        <taxon>Ecdysozoa</taxon>
        <taxon>Arthropoda</taxon>
        <taxon>Hexapoda</taxon>
        <taxon>Insecta</taxon>
        <taxon>Pterygota</taxon>
        <taxon>Neoptera</taxon>
        <taxon>Paraneoptera</taxon>
        <taxon>Hemiptera</taxon>
        <taxon>Heteroptera</taxon>
        <taxon>Panheteroptera</taxon>
        <taxon>Nepomorpha</taxon>
        <taxon>Nepidae</taxon>
        <taxon>Ranatrinae</taxon>
        <taxon>Ranatra</taxon>
    </lineage>
</organism>
<comment type="caution">
    <text evidence="2">The sequence shown here is derived from an EMBL/GenBank/DDBJ whole genome shotgun (WGS) entry which is preliminary data.</text>
</comment>
<dbReference type="InterPro" id="IPR004119">
    <property type="entry name" value="EcKL"/>
</dbReference>